<dbReference type="Proteomes" id="UP001234178">
    <property type="component" value="Unassembled WGS sequence"/>
</dbReference>
<proteinExistence type="predicted"/>
<comment type="caution">
    <text evidence="1">The sequence shown here is derived from an EMBL/GenBank/DDBJ whole genome shotgun (WGS) entry which is preliminary data.</text>
</comment>
<keyword evidence="2" id="KW-1185">Reference proteome</keyword>
<organism evidence="1 2">
    <name type="scientific">Daphnia magna</name>
    <dbReference type="NCBI Taxonomy" id="35525"/>
    <lineage>
        <taxon>Eukaryota</taxon>
        <taxon>Metazoa</taxon>
        <taxon>Ecdysozoa</taxon>
        <taxon>Arthropoda</taxon>
        <taxon>Crustacea</taxon>
        <taxon>Branchiopoda</taxon>
        <taxon>Diplostraca</taxon>
        <taxon>Cladocera</taxon>
        <taxon>Anomopoda</taxon>
        <taxon>Daphniidae</taxon>
        <taxon>Daphnia</taxon>
    </lineage>
</organism>
<evidence type="ECO:0000313" key="2">
    <source>
        <dbReference type="Proteomes" id="UP001234178"/>
    </source>
</evidence>
<dbReference type="EMBL" id="JAOYFB010000036">
    <property type="protein sequence ID" value="KAK4019211.1"/>
    <property type="molecule type" value="Genomic_DNA"/>
</dbReference>
<name>A0ABR0A266_9CRUS</name>
<protein>
    <submittedName>
        <fullName evidence="1">Uncharacterized protein</fullName>
    </submittedName>
</protein>
<evidence type="ECO:0000313" key="1">
    <source>
        <dbReference type="EMBL" id="KAK4019211.1"/>
    </source>
</evidence>
<accession>A0ABR0A266</accession>
<gene>
    <name evidence="1" type="ORF">OUZ56_001237</name>
</gene>
<reference evidence="1 2" key="1">
    <citation type="journal article" date="2023" name="Nucleic Acids Res.">
        <title>The hologenome of Daphnia magna reveals possible DNA methylation and microbiome-mediated evolution of the host genome.</title>
        <authorList>
            <person name="Chaturvedi A."/>
            <person name="Li X."/>
            <person name="Dhandapani V."/>
            <person name="Marshall H."/>
            <person name="Kissane S."/>
            <person name="Cuenca-Cambronero M."/>
            <person name="Asole G."/>
            <person name="Calvet F."/>
            <person name="Ruiz-Romero M."/>
            <person name="Marangio P."/>
            <person name="Guigo R."/>
            <person name="Rago D."/>
            <person name="Mirbahai L."/>
            <person name="Eastwood N."/>
            <person name="Colbourne J.K."/>
            <person name="Zhou J."/>
            <person name="Mallon E."/>
            <person name="Orsini L."/>
        </authorList>
    </citation>
    <scope>NUCLEOTIDE SEQUENCE [LARGE SCALE GENOMIC DNA]</scope>
    <source>
        <strain evidence="1">LRV0_1</strain>
    </source>
</reference>
<sequence length="156" mass="18305">MMSPATRISLQSDAKRLDSCSIADLNHIEVSRSKERTAYEQRIACHLKEFTNRGQRDFTADDFMRRLSSPHRTHNYMAPLLSAHDVIISQPKEKHRFLYRPKLKRHASKVWPQINTKMSQTHTMEIIANERKNFQPKCRCVLCVKLFRSVIIIGNR</sequence>